<dbReference type="Gene3D" id="3.40.50.300">
    <property type="entry name" value="P-loop containing nucleotide triphosphate hydrolases"/>
    <property type="match status" value="2"/>
</dbReference>
<comment type="subunit">
    <text evidence="10">Heterotrimer of RecB, RecC and RecD. All subunits contribute to DNA-binding.</text>
</comment>
<evidence type="ECO:0000313" key="12">
    <source>
        <dbReference type="EMBL" id="GGO81204.1"/>
    </source>
</evidence>
<dbReference type="GO" id="GO:0005524">
    <property type="term" value="F:ATP binding"/>
    <property type="evidence" value="ECO:0007669"/>
    <property type="project" value="UniProtKB-UniRule"/>
</dbReference>
<keyword evidence="2 10" id="KW-0547">Nucleotide-binding</keyword>
<sequence>MRQPDDFIRVIAQGQDMLNIYHSHSLTNLKDLLVLLIERDPLPDPFRDEQILVQSPGMAQWLKLELAAGLGIASSLEFPLPATFLWDSFARLLPEVPERSAYRKEAMTWKLMGLLPRMLHEPEFAPLRHYLEQDETGFKRYQLCGKIADIFDQYLVYRPDWIDAWSRGDAIAPALGDQAWQPLLWRALQSRTDALGQPGWHRANMMDAFVAALHQAPAGKLPERLFVFGISALPQTYLQALKALGQRIEVHLMILNPCRHYWGDIVDPAYLAKLSRRLFGVREPGAADYLESGNPLLASMGKLGRDYLHQLQDMDLPGFDFFELPGEVLGEPDSLLGRIQRDILELEDRSLEPDGARDSSWKTPLQEGDHSLQLHSCHSPLRELEVLHDRLLALLDADPQLTPRDIIVMMPDVAAYAPHIEAVFGSAPPGRRIPYSISDRSLEQESPLLQGFLTLLQLPQSRLRVADVLDLLEVPATLRRFGLDEAAFERLRGWIEQAGVRWGLDAGQRESLGLPPFEQNSWRFGLRRMLAGFALGDGEGLWQQLAPYSEIEGLDATLLGALADFIDLLEEACVLFRGERRVADWVIEINRLLACCYEPDEQDEVALSQVRRVLESLALELADAGRDEPLHAEILVDYLSQALSGELSGQRFMIGALNFCTLMPMRSIPFRVVCLLGMNDGVYPRTLPPMGFDLIARHPRRGDRSRRDDDRYLFLEALLSARELLYISFVGRSIQDNRERVPSVLVSELLEYCTQGFVIPGDETLPPDQSADSLRARLTVEHPLTAYSERYFDGRTPQLFSYAAQWLPAAGAAAAGERPFCAAPLAPETVATLELEELLAFFRNPSRHFFQRRLRVSFRDLAADALDEEPFVLDNLESFGLRARILAAQLDGRDPEALAARLRAEGGLPVGTAGDRLYRQLSAEVAPLAQALIPQLQGPALRAELDLEIDGTRLTGWLDGIRGSRLLRYRPGGLKGRDHFLGWIEHLAGCAGAGTAELGYFGVEPKKGVQYAGFRRLSPVAAQAELAKLLEAYREGLCEPLPFAPNSAWAWLKQPDKERALRDAEGVFSSGYNQPGEGDDPYIARAYGDFDSIRDRMLVLTETLFAPLLDHLETEVQA</sequence>
<keyword evidence="13" id="KW-1185">Reference proteome</keyword>
<dbReference type="InterPro" id="IPR041500">
    <property type="entry name" value="RecC_C"/>
</dbReference>
<protein>
    <recommendedName>
        <fullName evidence="10">RecBCD enzyme subunit RecC</fullName>
    </recommendedName>
    <alternativeName>
        <fullName evidence="10">Exonuclease V subunit RecC</fullName>
        <shortName evidence="10">ExoV subunit RecC</shortName>
    </alternativeName>
    <alternativeName>
        <fullName evidence="10">Helicase/nuclease RecBCD subunit RecC</fullName>
    </alternativeName>
</protein>
<evidence type="ECO:0000259" key="11">
    <source>
        <dbReference type="Pfam" id="PF17946"/>
    </source>
</evidence>
<feature type="domain" description="RecC C-terminal" evidence="11">
    <location>
        <begin position="831"/>
        <end position="1054"/>
    </location>
</feature>
<name>A0A917ZFR3_9GAMM</name>
<evidence type="ECO:0000256" key="5">
    <source>
        <dbReference type="ARBA" id="ARBA00022806"/>
    </source>
</evidence>
<accession>A0A917ZFR3</accession>
<dbReference type="PIRSF" id="PIRSF000980">
    <property type="entry name" value="RecC"/>
    <property type="match status" value="1"/>
</dbReference>
<dbReference type="EMBL" id="BMLT01000004">
    <property type="protein sequence ID" value="GGO81204.1"/>
    <property type="molecule type" value="Genomic_DNA"/>
</dbReference>
<keyword evidence="9 10" id="KW-0234">DNA repair</keyword>
<keyword evidence="7 10" id="KW-0067">ATP-binding</keyword>
<dbReference type="GO" id="GO:0008854">
    <property type="term" value="F:exodeoxyribonuclease V activity"/>
    <property type="evidence" value="ECO:0007669"/>
    <property type="project" value="InterPro"/>
</dbReference>
<evidence type="ECO:0000256" key="2">
    <source>
        <dbReference type="ARBA" id="ARBA00022741"/>
    </source>
</evidence>
<evidence type="ECO:0000256" key="3">
    <source>
        <dbReference type="ARBA" id="ARBA00022763"/>
    </source>
</evidence>
<dbReference type="PANTHER" id="PTHR30591:SF1">
    <property type="entry name" value="RECBCD ENZYME SUBUNIT RECC"/>
    <property type="match status" value="1"/>
</dbReference>
<comment type="caution">
    <text evidence="12">The sequence shown here is derived from an EMBL/GenBank/DDBJ whole genome shotgun (WGS) entry which is preliminary data.</text>
</comment>
<dbReference type="AlphaFoldDB" id="A0A917ZFR3"/>
<reference evidence="12 13" key="1">
    <citation type="journal article" date="2014" name="Int. J. Syst. Evol. Microbiol.">
        <title>Complete genome sequence of Corynebacterium casei LMG S-19264T (=DSM 44701T), isolated from a smear-ripened cheese.</title>
        <authorList>
            <consortium name="US DOE Joint Genome Institute (JGI-PGF)"/>
            <person name="Walter F."/>
            <person name="Albersmeier A."/>
            <person name="Kalinowski J."/>
            <person name="Ruckert C."/>
        </authorList>
    </citation>
    <scope>NUCLEOTIDE SEQUENCE [LARGE SCALE GENOMIC DNA]</scope>
    <source>
        <strain evidence="12 13">CGMCC 1.7286</strain>
    </source>
</reference>
<keyword evidence="4 10" id="KW-0378">Hydrolase</keyword>
<keyword evidence="3 10" id="KW-0227">DNA damage</keyword>
<evidence type="ECO:0000256" key="1">
    <source>
        <dbReference type="ARBA" id="ARBA00022722"/>
    </source>
</evidence>
<dbReference type="InterPro" id="IPR006697">
    <property type="entry name" value="RecC"/>
</dbReference>
<dbReference type="CDD" id="cd22353">
    <property type="entry name" value="RecC_C-like"/>
    <property type="match status" value="1"/>
</dbReference>
<dbReference type="InterPro" id="IPR011335">
    <property type="entry name" value="Restrct_endonuc-II-like"/>
</dbReference>
<dbReference type="InterPro" id="IPR027417">
    <property type="entry name" value="P-loop_NTPase"/>
</dbReference>
<keyword evidence="8 10" id="KW-0238">DNA-binding</keyword>
<comment type="similarity">
    <text evidence="10">Belongs to the RecC family.</text>
</comment>
<evidence type="ECO:0000256" key="4">
    <source>
        <dbReference type="ARBA" id="ARBA00022801"/>
    </source>
</evidence>
<gene>
    <name evidence="10 12" type="primary">recC</name>
    <name evidence="12" type="ORF">GCM10011348_19720</name>
</gene>
<dbReference type="NCBIfam" id="TIGR01450">
    <property type="entry name" value="recC"/>
    <property type="match status" value="1"/>
</dbReference>
<dbReference type="Proteomes" id="UP000599578">
    <property type="component" value="Unassembled WGS sequence"/>
</dbReference>
<organism evidence="12 13">
    <name type="scientific">Marinobacterium nitratireducens</name>
    <dbReference type="NCBI Taxonomy" id="518897"/>
    <lineage>
        <taxon>Bacteria</taxon>
        <taxon>Pseudomonadati</taxon>
        <taxon>Pseudomonadota</taxon>
        <taxon>Gammaproteobacteria</taxon>
        <taxon>Oceanospirillales</taxon>
        <taxon>Oceanospirillaceae</taxon>
        <taxon>Marinobacterium</taxon>
    </lineage>
</organism>
<evidence type="ECO:0000313" key="13">
    <source>
        <dbReference type="Proteomes" id="UP000599578"/>
    </source>
</evidence>
<evidence type="ECO:0000256" key="8">
    <source>
        <dbReference type="ARBA" id="ARBA00023125"/>
    </source>
</evidence>
<dbReference type="Gene3D" id="1.10.10.990">
    <property type="match status" value="1"/>
</dbReference>
<dbReference type="GO" id="GO:0003677">
    <property type="term" value="F:DNA binding"/>
    <property type="evidence" value="ECO:0007669"/>
    <property type="project" value="UniProtKB-UniRule"/>
</dbReference>
<keyword evidence="1 10" id="KW-0540">Nuclease</keyword>
<dbReference type="InterPro" id="IPR013986">
    <property type="entry name" value="DExx_box_DNA_helicase_dom_sf"/>
</dbReference>
<comment type="miscellaneous">
    <text evidence="10">In the RecBCD complex, RecB has a slow 3'-5' helicase, an exonuclease activity and loads RecA onto ssDNA, RecD has a fast 5'-3' helicase activity, while RecC stimulates the ATPase and processivity of the RecB helicase and contributes to recognition of the Chi site.</text>
</comment>
<dbReference type="SUPFAM" id="SSF52540">
    <property type="entry name" value="P-loop containing nucleoside triphosphate hydrolases"/>
    <property type="match status" value="2"/>
</dbReference>
<keyword evidence="5 10" id="KW-0347">Helicase</keyword>
<evidence type="ECO:0000256" key="9">
    <source>
        <dbReference type="ARBA" id="ARBA00023204"/>
    </source>
</evidence>
<evidence type="ECO:0000256" key="10">
    <source>
        <dbReference type="HAMAP-Rule" id="MF_01486"/>
    </source>
</evidence>
<dbReference type="Gene3D" id="1.10.10.160">
    <property type="match status" value="1"/>
</dbReference>
<dbReference type="HAMAP" id="MF_01486">
    <property type="entry name" value="RecC"/>
    <property type="match status" value="1"/>
</dbReference>
<dbReference type="PANTHER" id="PTHR30591">
    <property type="entry name" value="RECBCD ENZYME SUBUNIT RECC"/>
    <property type="match status" value="1"/>
</dbReference>
<comment type="function">
    <text evidence="10">A helicase/nuclease that prepares dsDNA breaks (DSB) for recombinational DNA repair. Binds to DSBs and unwinds DNA via a highly rapid and processive ATP-dependent bidirectional helicase activity. Unwinds dsDNA until it encounters a Chi (crossover hotspot instigator) sequence from the 3' direction. Cuts ssDNA a few nucleotides 3' to the Chi site. The properties and activities of the enzyme are changed at Chi. The Chi-altered holoenzyme produces a long 3'-ssDNA overhang and facilitates RecA-binding to the ssDNA for homologous DNA recombination and repair. Holoenzyme degrades any linearized DNA that is unable to undergo homologous recombination. In the holoenzyme this subunit recognizes the wild-type Chi sequence, and when added to isolated RecB increases its ATP-dependent helicase processivity.</text>
</comment>
<dbReference type="GO" id="GO:0009338">
    <property type="term" value="C:exodeoxyribonuclease V complex"/>
    <property type="evidence" value="ECO:0007669"/>
    <property type="project" value="InterPro"/>
</dbReference>
<dbReference type="GO" id="GO:0003678">
    <property type="term" value="F:DNA helicase activity"/>
    <property type="evidence" value="ECO:0007669"/>
    <property type="project" value="UniProtKB-UniRule"/>
</dbReference>
<dbReference type="SUPFAM" id="SSF52980">
    <property type="entry name" value="Restriction endonuclease-like"/>
    <property type="match status" value="1"/>
</dbReference>
<dbReference type="Pfam" id="PF17946">
    <property type="entry name" value="RecC_C"/>
    <property type="match status" value="1"/>
</dbReference>
<dbReference type="GO" id="GO:0000724">
    <property type="term" value="P:double-strand break repair via homologous recombination"/>
    <property type="evidence" value="ECO:0007669"/>
    <property type="project" value="UniProtKB-UniRule"/>
</dbReference>
<keyword evidence="6 10" id="KW-0269">Exonuclease</keyword>
<evidence type="ECO:0000256" key="6">
    <source>
        <dbReference type="ARBA" id="ARBA00022839"/>
    </source>
</evidence>
<dbReference type="Gene3D" id="3.40.50.10930">
    <property type="match status" value="1"/>
</dbReference>
<evidence type="ECO:0000256" key="7">
    <source>
        <dbReference type="ARBA" id="ARBA00022840"/>
    </source>
</evidence>
<dbReference type="Pfam" id="PF04257">
    <property type="entry name" value="Exonuc_V_gamma"/>
    <property type="match status" value="1"/>
</dbReference>
<proteinExistence type="inferred from homology"/>